<feature type="region of interest" description="Disordered" evidence="1">
    <location>
        <begin position="60"/>
        <end position="129"/>
    </location>
</feature>
<evidence type="ECO:0000313" key="3">
    <source>
        <dbReference type="Proteomes" id="UP000053477"/>
    </source>
</evidence>
<accession>A0A0H2QZF3</accession>
<organism evidence="2 3">
    <name type="scientific">Schizopora paradoxa</name>
    <dbReference type="NCBI Taxonomy" id="27342"/>
    <lineage>
        <taxon>Eukaryota</taxon>
        <taxon>Fungi</taxon>
        <taxon>Dikarya</taxon>
        <taxon>Basidiomycota</taxon>
        <taxon>Agaricomycotina</taxon>
        <taxon>Agaricomycetes</taxon>
        <taxon>Hymenochaetales</taxon>
        <taxon>Schizoporaceae</taxon>
        <taxon>Schizopora</taxon>
    </lineage>
</organism>
<evidence type="ECO:0000313" key="2">
    <source>
        <dbReference type="EMBL" id="KLO04779.1"/>
    </source>
</evidence>
<dbReference type="Proteomes" id="UP000053477">
    <property type="component" value="Unassembled WGS sequence"/>
</dbReference>
<name>A0A0H2QZF3_9AGAM</name>
<feature type="non-terminal residue" evidence="2">
    <location>
        <position position="175"/>
    </location>
</feature>
<protein>
    <submittedName>
        <fullName evidence="2">Uncharacterized protein</fullName>
    </submittedName>
</protein>
<dbReference type="OrthoDB" id="3203159at2759"/>
<proteinExistence type="predicted"/>
<feature type="non-terminal residue" evidence="2">
    <location>
        <position position="1"/>
    </location>
</feature>
<dbReference type="STRING" id="27342.A0A0H2QZF3"/>
<keyword evidence="3" id="KW-1185">Reference proteome</keyword>
<gene>
    <name evidence="2" type="ORF">SCHPADRAFT_815103</name>
</gene>
<dbReference type="AlphaFoldDB" id="A0A0H2QZF3"/>
<dbReference type="EMBL" id="KQ086436">
    <property type="protein sequence ID" value="KLO04779.1"/>
    <property type="molecule type" value="Genomic_DNA"/>
</dbReference>
<evidence type="ECO:0000256" key="1">
    <source>
        <dbReference type="SAM" id="MobiDB-lite"/>
    </source>
</evidence>
<sequence length="175" mass="19949">LVFNLTDSEIIMEIMNTAPPSWTSILTTHLYTSVVEFQTALKFHEDALIKAGFDWRRRDNLPSFTRSSPPANRTGFRNSSSSSNSSTQHRPRAYAVGWSKNLGKPAFPKDDSNLTKRNKTPAQANARPCRHCGSSLHWDNECKHAIQGNRNARANSVRFSEEEIRAQEEYEDLFY</sequence>
<dbReference type="InParanoid" id="A0A0H2QZF3"/>
<feature type="compositionally biased region" description="Polar residues" evidence="1">
    <location>
        <begin position="62"/>
        <end position="77"/>
    </location>
</feature>
<reference evidence="2 3" key="1">
    <citation type="submission" date="2015-04" db="EMBL/GenBank/DDBJ databases">
        <title>Complete genome sequence of Schizopora paradoxa KUC8140, a cosmopolitan wood degrader in East Asia.</title>
        <authorList>
            <consortium name="DOE Joint Genome Institute"/>
            <person name="Min B."/>
            <person name="Park H."/>
            <person name="Jang Y."/>
            <person name="Kim J.-J."/>
            <person name="Kim K.H."/>
            <person name="Pangilinan J."/>
            <person name="Lipzen A."/>
            <person name="Riley R."/>
            <person name="Grigoriev I.V."/>
            <person name="Spatafora J.W."/>
            <person name="Choi I.-G."/>
        </authorList>
    </citation>
    <scope>NUCLEOTIDE SEQUENCE [LARGE SCALE GENOMIC DNA]</scope>
    <source>
        <strain evidence="2 3">KUC8140</strain>
    </source>
</reference>